<evidence type="ECO:0000313" key="1">
    <source>
        <dbReference type="EMBL" id="MPM12176.1"/>
    </source>
</evidence>
<accession>A0A644X7L8</accession>
<dbReference type="AlphaFoldDB" id="A0A644X7L8"/>
<comment type="caution">
    <text evidence="1">The sequence shown here is derived from an EMBL/GenBank/DDBJ whole genome shotgun (WGS) entry which is preliminary data.</text>
</comment>
<dbReference type="NCBIfam" id="NF041239">
    <property type="entry name" value="Moor_selen_rel"/>
    <property type="match status" value="1"/>
</dbReference>
<dbReference type="EMBL" id="VSSQ01001932">
    <property type="protein sequence ID" value="MPM12176.1"/>
    <property type="molecule type" value="Genomic_DNA"/>
</dbReference>
<protein>
    <recommendedName>
        <fullName evidence="2">FeS cluster biogenesis domain-containing protein</fullName>
    </recommendedName>
</protein>
<organism evidence="1">
    <name type="scientific">bioreactor metagenome</name>
    <dbReference type="NCBI Taxonomy" id="1076179"/>
    <lineage>
        <taxon>unclassified sequences</taxon>
        <taxon>metagenomes</taxon>
        <taxon>ecological metagenomes</taxon>
    </lineage>
</organism>
<name>A0A644X7L8_9ZZZZ</name>
<proteinExistence type="predicted"/>
<dbReference type="InterPro" id="IPR049744">
    <property type="entry name" value="CC/Se_fam"/>
</dbReference>
<reference evidence="1" key="1">
    <citation type="submission" date="2019-08" db="EMBL/GenBank/DDBJ databases">
        <authorList>
            <person name="Kucharzyk K."/>
            <person name="Murdoch R.W."/>
            <person name="Higgins S."/>
            <person name="Loffler F."/>
        </authorList>
    </citation>
    <scope>NUCLEOTIDE SEQUENCE</scope>
</reference>
<evidence type="ECO:0008006" key="2">
    <source>
        <dbReference type="Google" id="ProtNLM"/>
    </source>
</evidence>
<sequence length="98" mass="11050">MIVITEKAINFLNKKGRREVIIEYPEYRASCECAFVQVPEIFAKKPKTEENYCKTVVDGIEVFLSKQVALPAENDVTIDLDSFLGIKSLTVSGFKSED</sequence>
<gene>
    <name evidence="1" type="ORF">SDC9_58528</name>
</gene>